<gene>
    <name evidence="2" type="ORF">CM83_50371</name>
</gene>
<feature type="domain" description="DNA/RNA-binding protein Alba-like" evidence="1">
    <location>
        <begin position="46"/>
        <end position="109"/>
    </location>
</feature>
<dbReference type="InterPro" id="IPR002775">
    <property type="entry name" value="DNA/RNA-bd_Alba-like"/>
</dbReference>
<name>A0A0A9ZI24_LYGHE</name>
<protein>
    <recommendedName>
        <fullName evidence="1">DNA/RNA-binding protein Alba-like domain-containing protein</fullName>
    </recommendedName>
</protein>
<dbReference type="AlphaFoldDB" id="A0A0A9ZI24"/>
<proteinExistence type="predicted"/>
<organism evidence="2">
    <name type="scientific">Lygus hesperus</name>
    <name type="common">Western plant bug</name>
    <dbReference type="NCBI Taxonomy" id="30085"/>
    <lineage>
        <taxon>Eukaryota</taxon>
        <taxon>Metazoa</taxon>
        <taxon>Ecdysozoa</taxon>
        <taxon>Arthropoda</taxon>
        <taxon>Hexapoda</taxon>
        <taxon>Insecta</taxon>
        <taxon>Pterygota</taxon>
        <taxon>Neoptera</taxon>
        <taxon>Paraneoptera</taxon>
        <taxon>Hemiptera</taxon>
        <taxon>Heteroptera</taxon>
        <taxon>Panheteroptera</taxon>
        <taxon>Cimicomorpha</taxon>
        <taxon>Miridae</taxon>
        <taxon>Mirini</taxon>
        <taxon>Lygus</taxon>
    </lineage>
</organism>
<reference evidence="2" key="1">
    <citation type="journal article" date="2014" name="PLoS ONE">
        <title>Transcriptome-Based Identification of ABC Transporters in the Western Tarnished Plant Bug Lygus hesperus.</title>
        <authorList>
            <person name="Hull J.J."/>
            <person name="Chaney K."/>
            <person name="Geib S.M."/>
            <person name="Fabrick J.A."/>
            <person name="Brent C.S."/>
            <person name="Walsh D."/>
            <person name="Lavine L.C."/>
        </authorList>
    </citation>
    <scope>NUCLEOTIDE SEQUENCE</scope>
</reference>
<dbReference type="EMBL" id="GBHO01001294">
    <property type="protein sequence ID" value="JAG42310.1"/>
    <property type="molecule type" value="Transcribed_RNA"/>
</dbReference>
<sequence>MSQPSLYTDAHLKCVCASAYIGSDKQQHRTTVYRRILRRMHTCGENTIIVSGTTPYRNTIEYIRRRVELLQSTLCNHPQTGGKPLVTLYAFNTSIGVGVTVVEIVKRMFPTCSYAMSVARKRSQSHSRSACTYVLCARIEVHAPSCAPLAD</sequence>
<evidence type="ECO:0000313" key="2">
    <source>
        <dbReference type="EMBL" id="JAG42310.1"/>
    </source>
</evidence>
<accession>A0A0A9ZI24</accession>
<evidence type="ECO:0000259" key="1">
    <source>
        <dbReference type="Pfam" id="PF01918"/>
    </source>
</evidence>
<dbReference type="GO" id="GO:0003676">
    <property type="term" value="F:nucleic acid binding"/>
    <property type="evidence" value="ECO:0007669"/>
    <property type="project" value="InterPro"/>
</dbReference>
<dbReference type="Pfam" id="PF01918">
    <property type="entry name" value="Alba"/>
    <property type="match status" value="1"/>
</dbReference>
<reference evidence="2" key="2">
    <citation type="submission" date="2014-07" db="EMBL/GenBank/DDBJ databases">
        <authorList>
            <person name="Hull J."/>
        </authorList>
    </citation>
    <scope>NUCLEOTIDE SEQUENCE</scope>
</reference>